<accession>A0AC60QW51</accession>
<comment type="caution">
    <text evidence="1">The sequence shown here is derived from an EMBL/GenBank/DDBJ whole genome shotgun (WGS) entry which is preliminary data.</text>
</comment>
<gene>
    <name evidence="1" type="ORF">HPB47_015420</name>
</gene>
<sequence>MSLTSSQFTGTSLRAIDVSAHSPEIPLSWLIAADTKGSDHFPVFIDIIDLQRQGVREVSVIHWDRFRDNLGRSTRPLLKAIRDAAKKAPIKATGPTLFRAPNLTLLKLCAERRRVQPPRRIRRLMDSLSRKRRFSLPFASLALCTRKLLTTLAAAVSQSNPRCHADKTPFCMDAPFTEYELRSALRACKRRGAPGPDRRQTRGRFIVLPAVVFTYCVAKLFERLVHARLIWWLEEHHLLSLNMTGFRSRLSAQDSILDIVSALQHAAASRKSTVAAFFDIEAAFDNAETAPVQAQPTSWGVTGSIQDFLEGFLSNRSIQGKLQLDYQPLRLVSKHCFLGITLENRCKWHHQVKAVTASTISSRNAADKPQRLHRTGLIPSLGVPRSAKNERVYEEARSLPLHLQASQRLLLQILRLGETRSGPEVNASLASPPRPLSHLDGNPPDNQPARQEKPPWEAGLQLAEFLPGAAAQEKLAPTYPQPLHIYTDGSVDWVRQSSTAAFHIPDLQKDGSARTTHMVSSTTTELLAITEALVATKSLPPQQMVLFKDSRGGVQRIRKPGPCPTANEVRGVARKLEEHQHFISLKWVPSHVRLRGNEIVGRIASRARDLSPTLRAPPDPRRYQHAIQAFFSTLSLWGSSKRPPCLTQGLKRSDATLLFRLRTGSAYTGRHLHRFGRRDTPVCQRLLSPRTTLI</sequence>
<organism evidence="1 2">
    <name type="scientific">Ixodes persulcatus</name>
    <name type="common">Taiga tick</name>
    <dbReference type="NCBI Taxonomy" id="34615"/>
    <lineage>
        <taxon>Eukaryota</taxon>
        <taxon>Metazoa</taxon>
        <taxon>Ecdysozoa</taxon>
        <taxon>Arthropoda</taxon>
        <taxon>Chelicerata</taxon>
        <taxon>Arachnida</taxon>
        <taxon>Acari</taxon>
        <taxon>Parasitiformes</taxon>
        <taxon>Ixodida</taxon>
        <taxon>Ixodoidea</taxon>
        <taxon>Ixodidae</taxon>
        <taxon>Ixodinae</taxon>
        <taxon>Ixodes</taxon>
    </lineage>
</organism>
<reference evidence="1 2" key="1">
    <citation type="journal article" date="2020" name="Cell">
        <title>Large-Scale Comparative Analyses of Tick Genomes Elucidate Their Genetic Diversity and Vector Capacities.</title>
        <authorList>
            <consortium name="Tick Genome and Microbiome Consortium (TIGMIC)"/>
            <person name="Jia N."/>
            <person name="Wang J."/>
            <person name="Shi W."/>
            <person name="Du L."/>
            <person name="Sun Y."/>
            <person name="Zhan W."/>
            <person name="Jiang J.F."/>
            <person name="Wang Q."/>
            <person name="Zhang B."/>
            <person name="Ji P."/>
            <person name="Bell-Sakyi L."/>
            <person name="Cui X.M."/>
            <person name="Yuan T.T."/>
            <person name="Jiang B.G."/>
            <person name="Yang W.F."/>
            <person name="Lam T.T."/>
            <person name="Chang Q.C."/>
            <person name="Ding S.J."/>
            <person name="Wang X.J."/>
            <person name="Zhu J.G."/>
            <person name="Ruan X.D."/>
            <person name="Zhao L."/>
            <person name="Wei J.T."/>
            <person name="Ye R.Z."/>
            <person name="Que T.C."/>
            <person name="Du C.H."/>
            <person name="Zhou Y.H."/>
            <person name="Cheng J.X."/>
            <person name="Dai P.F."/>
            <person name="Guo W.B."/>
            <person name="Han X.H."/>
            <person name="Huang E.J."/>
            <person name="Li L.F."/>
            <person name="Wei W."/>
            <person name="Gao Y.C."/>
            <person name="Liu J.Z."/>
            <person name="Shao H.Z."/>
            <person name="Wang X."/>
            <person name="Wang C.C."/>
            <person name="Yang T.C."/>
            <person name="Huo Q.B."/>
            <person name="Li W."/>
            <person name="Chen H.Y."/>
            <person name="Chen S.E."/>
            <person name="Zhou L.G."/>
            <person name="Ni X.B."/>
            <person name="Tian J.H."/>
            <person name="Sheng Y."/>
            <person name="Liu T."/>
            <person name="Pan Y.S."/>
            <person name="Xia L.Y."/>
            <person name="Li J."/>
            <person name="Zhao F."/>
            <person name="Cao W.C."/>
        </authorList>
    </citation>
    <scope>NUCLEOTIDE SEQUENCE [LARGE SCALE GENOMIC DNA]</scope>
    <source>
        <strain evidence="1">Iper-2018</strain>
    </source>
</reference>
<dbReference type="EMBL" id="JABSTQ010004016">
    <property type="protein sequence ID" value="KAG0442978.1"/>
    <property type="molecule type" value="Genomic_DNA"/>
</dbReference>
<name>A0AC60QW51_IXOPE</name>
<dbReference type="Proteomes" id="UP000805193">
    <property type="component" value="Unassembled WGS sequence"/>
</dbReference>
<protein>
    <submittedName>
        <fullName evidence="1">Uncharacterized protein</fullName>
    </submittedName>
</protein>
<evidence type="ECO:0000313" key="2">
    <source>
        <dbReference type="Proteomes" id="UP000805193"/>
    </source>
</evidence>
<evidence type="ECO:0000313" key="1">
    <source>
        <dbReference type="EMBL" id="KAG0442978.1"/>
    </source>
</evidence>
<keyword evidence="2" id="KW-1185">Reference proteome</keyword>
<proteinExistence type="predicted"/>